<dbReference type="InterPro" id="IPR002909">
    <property type="entry name" value="IPT_dom"/>
</dbReference>
<dbReference type="AlphaFoldDB" id="A0A4V3P4Z5"/>
<accession>A0A4V3P4Z5</accession>
<dbReference type="InterPro" id="IPR014756">
    <property type="entry name" value="Ig_E-set"/>
</dbReference>
<evidence type="ECO:0000256" key="2">
    <source>
        <dbReference type="PROSITE-ProRule" id="PRU00504"/>
    </source>
</evidence>
<evidence type="ECO:0000259" key="4">
    <source>
        <dbReference type="Pfam" id="PF01833"/>
    </source>
</evidence>
<feature type="chain" id="PRO_5020797610" description="IPT/TIG domain-containing protein" evidence="3">
    <location>
        <begin position="25"/>
        <end position="444"/>
    </location>
</feature>
<dbReference type="SUPFAM" id="SSF101898">
    <property type="entry name" value="NHL repeat"/>
    <property type="match status" value="2"/>
</dbReference>
<protein>
    <recommendedName>
        <fullName evidence="4">IPT/TIG domain-containing protein</fullName>
    </recommendedName>
</protein>
<proteinExistence type="predicted"/>
<dbReference type="InterPro" id="IPR011042">
    <property type="entry name" value="6-blade_b-propeller_TolB-like"/>
</dbReference>
<comment type="caution">
    <text evidence="5">The sequence shown here is derived from an EMBL/GenBank/DDBJ whole genome shotgun (WGS) entry which is preliminary data.</text>
</comment>
<feature type="repeat" description="NHL" evidence="2">
    <location>
        <begin position="253"/>
        <end position="284"/>
    </location>
</feature>
<organism evidence="5 6">
    <name type="scientific">Flavivirga rizhaonensis</name>
    <dbReference type="NCBI Taxonomy" id="2559571"/>
    <lineage>
        <taxon>Bacteria</taxon>
        <taxon>Pseudomonadati</taxon>
        <taxon>Bacteroidota</taxon>
        <taxon>Flavobacteriia</taxon>
        <taxon>Flavobacteriales</taxon>
        <taxon>Flavobacteriaceae</taxon>
        <taxon>Flavivirga</taxon>
    </lineage>
</organism>
<dbReference type="Proteomes" id="UP000307602">
    <property type="component" value="Unassembled WGS sequence"/>
</dbReference>
<dbReference type="RefSeq" id="WP_135876418.1">
    <property type="nucleotide sequence ID" value="NZ_SRSO01000007.1"/>
</dbReference>
<keyword evidence="1" id="KW-0677">Repeat</keyword>
<evidence type="ECO:0000313" key="5">
    <source>
        <dbReference type="EMBL" id="TGV03364.1"/>
    </source>
</evidence>
<feature type="signal peptide" evidence="3">
    <location>
        <begin position="1"/>
        <end position="24"/>
    </location>
</feature>
<reference evidence="5 6" key="1">
    <citation type="submission" date="2019-04" db="EMBL/GenBank/DDBJ databases">
        <authorList>
            <person name="Liu A."/>
        </authorList>
    </citation>
    <scope>NUCLEOTIDE SEQUENCE [LARGE SCALE GENOMIC DNA]</scope>
    <source>
        <strain evidence="5 6">RZ03</strain>
    </source>
</reference>
<dbReference type="InterPro" id="IPR001258">
    <property type="entry name" value="NHL_repeat"/>
</dbReference>
<evidence type="ECO:0000256" key="1">
    <source>
        <dbReference type="ARBA" id="ARBA00022737"/>
    </source>
</evidence>
<dbReference type="OrthoDB" id="791543at2"/>
<evidence type="ECO:0000313" key="6">
    <source>
        <dbReference type="Proteomes" id="UP000307602"/>
    </source>
</evidence>
<keyword evidence="3" id="KW-0732">Signal</keyword>
<name>A0A4V3P4Z5_9FLAO</name>
<dbReference type="SUPFAM" id="SSF81296">
    <property type="entry name" value="E set domains"/>
    <property type="match status" value="1"/>
</dbReference>
<feature type="domain" description="IPT/TIG" evidence="4">
    <location>
        <begin position="36"/>
        <end position="104"/>
    </location>
</feature>
<dbReference type="PANTHER" id="PTHR13833">
    <property type="match status" value="1"/>
</dbReference>
<dbReference type="PROSITE" id="PS51125">
    <property type="entry name" value="NHL"/>
    <property type="match status" value="1"/>
</dbReference>
<dbReference type="InterPro" id="IPR013783">
    <property type="entry name" value="Ig-like_fold"/>
</dbReference>
<dbReference type="Pfam" id="PF01833">
    <property type="entry name" value="TIG"/>
    <property type="match status" value="1"/>
</dbReference>
<dbReference type="CDD" id="cd00102">
    <property type="entry name" value="IPT"/>
    <property type="match status" value="1"/>
</dbReference>
<keyword evidence="6" id="KW-1185">Reference proteome</keyword>
<gene>
    <name evidence="5" type="ORF">EM932_06735</name>
</gene>
<dbReference type="EMBL" id="SRSO01000007">
    <property type="protein sequence ID" value="TGV03364.1"/>
    <property type="molecule type" value="Genomic_DNA"/>
</dbReference>
<dbReference type="CDD" id="cd14953">
    <property type="entry name" value="NHL_like_1"/>
    <property type="match status" value="1"/>
</dbReference>
<dbReference type="Gene3D" id="2.60.40.10">
    <property type="entry name" value="Immunoglobulins"/>
    <property type="match status" value="1"/>
</dbReference>
<dbReference type="PROSITE" id="PS51257">
    <property type="entry name" value="PROKAR_LIPOPROTEIN"/>
    <property type="match status" value="1"/>
</dbReference>
<dbReference type="Gene3D" id="2.120.10.30">
    <property type="entry name" value="TolB, C-terminal domain"/>
    <property type="match status" value="3"/>
</dbReference>
<evidence type="ECO:0000256" key="3">
    <source>
        <dbReference type="SAM" id="SignalP"/>
    </source>
</evidence>
<dbReference type="Pfam" id="PF01436">
    <property type="entry name" value="NHL"/>
    <property type="match status" value="2"/>
</dbReference>
<sequence>MKKEIKKLASMAVILLLFIGCSNDDNSTGNTDQSLKITSLSPDNGGKGDVIKIIGNGFGTDETLVKVFFNDKEALVSNLTNTEIEVAIPPKAFTGPVKITVNGEELEGPEFAYNITSTFVTTVAGSGVPGDEDAQNPLQANFKAPYDITYGLVNQNKHFYLIDLANHKIKRIGTAGAVTTIGGSTMGYMNGQYNQAKFYEPRNIALVQENGTGVLYISDTKNHVIRKLTGGEVTTYAGNGTAGFADGNATTAQFNEPQGLTLDDKGNLYVCDGENHKIRKISPSGEVTTVAGSTKGFFDGVALSAQFNFPMGIVIDSEENLFVADGFNNRVRKITPNGVVSTFAGSDQGDQDGIGNQAKFYSPFAIAIDKWDHLYVSDIDNHKIKKITPAGHVTTLAGSTEGDSNGDGLLEAKFAFPRGLCVDELGDIYVADIVNNKIKKIVQE</sequence>
<dbReference type="PANTHER" id="PTHR13833:SF71">
    <property type="entry name" value="NHL DOMAIN-CONTAINING PROTEIN"/>
    <property type="match status" value="1"/>
</dbReference>